<dbReference type="InterPro" id="IPR007645">
    <property type="entry name" value="RNA_pol_Rpb2_3"/>
</dbReference>
<evidence type="ECO:0000259" key="19">
    <source>
        <dbReference type="Pfam" id="PF04563"/>
    </source>
</evidence>
<dbReference type="NCBIfam" id="NF006335">
    <property type="entry name" value="PRK08565.1"/>
    <property type="match status" value="1"/>
</dbReference>
<organism evidence="23 24">
    <name type="scientific">Thermococcus eurythermalis</name>
    <dbReference type="NCBI Taxonomy" id="1505907"/>
    <lineage>
        <taxon>Archaea</taxon>
        <taxon>Methanobacteriati</taxon>
        <taxon>Methanobacteriota</taxon>
        <taxon>Thermococci</taxon>
        <taxon>Thermococcales</taxon>
        <taxon>Thermococcaceae</taxon>
        <taxon>Thermococcus</taxon>
    </lineage>
</organism>
<name>A0A097QU87_9EURY</name>
<feature type="domain" description="RNA polymerase Rpb2" evidence="22">
    <location>
        <begin position="606"/>
        <end position="638"/>
    </location>
</feature>
<keyword evidence="7 15" id="KW-0548">Nucleotidyltransferase</keyword>
<dbReference type="RefSeq" id="WP_050002989.1">
    <property type="nucleotide sequence ID" value="NZ_CP008887.1"/>
</dbReference>
<dbReference type="FunFam" id="2.40.270.10:FF:000011">
    <property type="entry name" value="DNA-directed RNA polymerase subunit beta"/>
    <property type="match status" value="1"/>
</dbReference>
<evidence type="ECO:0000256" key="15">
    <source>
        <dbReference type="RuleBase" id="RU363031"/>
    </source>
</evidence>
<evidence type="ECO:0000259" key="20">
    <source>
        <dbReference type="Pfam" id="PF04565"/>
    </source>
</evidence>
<dbReference type="Pfam" id="PF04567">
    <property type="entry name" value="RNA_pol_Rpb2_5"/>
    <property type="match status" value="1"/>
</dbReference>
<keyword evidence="4 15" id="KW-0240">DNA-directed RNA polymerase</keyword>
<evidence type="ECO:0000256" key="5">
    <source>
        <dbReference type="ARBA" id="ARBA00022490"/>
    </source>
</evidence>
<dbReference type="CDD" id="cd00653">
    <property type="entry name" value="RNA_pol_B_RPB2"/>
    <property type="match status" value="1"/>
</dbReference>
<evidence type="ECO:0000256" key="6">
    <source>
        <dbReference type="ARBA" id="ARBA00022679"/>
    </source>
</evidence>
<proteinExistence type="inferred from homology"/>
<keyword evidence="10" id="KW-0238">DNA-binding</keyword>
<keyword evidence="5" id="KW-0963">Cytoplasm</keyword>
<dbReference type="InterPro" id="IPR007120">
    <property type="entry name" value="DNA-dir_RNAP_su2_dom"/>
</dbReference>
<comment type="function">
    <text evidence="15">DNA-dependent RNA polymerase catalyzes the transcription of DNA into RNA using the four ribonucleoside triphosphates as substrates.</text>
</comment>
<dbReference type="Pfam" id="PF04563">
    <property type="entry name" value="RNA_pol_Rpb2_1"/>
    <property type="match status" value="1"/>
</dbReference>
<feature type="domain" description="RNA polymerase beta subunit protrusion" evidence="19">
    <location>
        <begin position="29"/>
        <end position="382"/>
    </location>
</feature>
<evidence type="ECO:0000256" key="10">
    <source>
        <dbReference type="ARBA" id="ARBA00023125"/>
    </source>
</evidence>
<comment type="cofactor">
    <cofactor evidence="1">
        <name>Zn(2+)</name>
        <dbReference type="ChEBI" id="CHEBI:29105"/>
    </cofactor>
</comment>
<comment type="subcellular location">
    <subcellularLocation>
        <location evidence="2">Cytoplasm</location>
    </subcellularLocation>
</comment>
<dbReference type="GO" id="GO:0032549">
    <property type="term" value="F:ribonucleoside binding"/>
    <property type="evidence" value="ECO:0007669"/>
    <property type="project" value="InterPro"/>
</dbReference>
<dbReference type="InterPro" id="IPR015712">
    <property type="entry name" value="DNA-dir_RNA_pol_su2"/>
</dbReference>
<feature type="domain" description="RNA polymerase Rpb2" evidence="17">
    <location>
        <begin position="1028"/>
        <end position="1118"/>
    </location>
</feature>
<evidence type="ECO:0000313" key="24">
    <source>
        <dbReference type="Proteomes" id="UP000029980"/>
    </source>
</evidence>
<dbReference type="PROSITE" id="PS01166">
    <property type="entry name" value="RNA_POL_BETA"/>
    <property type="match status" value="1"/>
</dbReference>
<comment type="similarity">
    <text evidence="3 14">Belongs to the RNA polymerase beta chain family.</text>
</comment>
<dbReference type="InterPro" id="IPR007641">
    <property type="entry name" value="RNA_pol_Rpb2_7"/>
</dbReference>
<feature type="domain" description="RNA polymerase Rpb2" evidence="18">
    <location>
        <begin position="176"/>
        <end position="349"/>
    </location>
</feature>
<dbReference type="InterPro" id="IPR007642">
    <property type="entry name" value="RNA_pol_Rpb2_2"/>
</dbReference>
<dbReference type="GO" id="GO:0000428">
    <property type="term" value="C:DNA-directed RNA polymerase complex"/>
    <property type="evidence" value="ECO:0007669"/>
    <property type="project" value="UniProtKB-KW"/>
</dbReference>
<evidence type="ECO:0000259" key="21">
    <source>
        <dbReference type="Pfam" id="PF04566"/>
    </source>
</evidence>
<dbReference type="SUPFAM" id="SSF64484">
    <property type="entry name" value="beta and beta-prime subunits of DNA dependent RNA-polymerase"/>
    <property type="match status" value="1"/>
</dbReference>
<keyword evidence="9" id="KW-0862">Zinc</keyword>
<evidence type="ECO:0000259" key="18">
    <source>
        <dbReference type="Pfam" id="PF04561"/>
    </source>
</evidence>
<keyword evidence="8" id="KW-0479">Metal-binding</keyword>
<feature type="domain" description="DNA-directed RNA polymerase subunit 2 hybrid-binding" evidence="16">
    <location>
        <begin position="654"/>
        <end position="1026"/>
    </location>
</feature>
<sequence length="1123" mass="126886">MGRGVTVNESTLTPDELWLVMESYWKEKGLVRQHLDSYNAFIDHGLQEVVNEFGGVKPDIPGLEVKFGKIRIGKPEFQEAQGQRRPLYPMDARIRNLTYSAPLYLELIPVVNGIEQEPVEVRIGELPIMLKSKACRLYGLSDEELIKLGEDPKDPGGYFIINGSERVIVSIEDLAPNKTLVERDERQNKVVAKVFSYRHGYRALITVERKKDGILYVSIPNVPKPVKFVYVMRALGLLSDKEIVEAVSDDPRIQQVLFDNLEDASDIRTQEEALDLIGRLSLPGQPKEYRLKRAEHIIDNNLLPHMGVEPENRRAKAYYLGMMALKVLELSLGLRDEDDKDHYANKRLKLAGDLLKDLFRVAFGQLVKDMQYQMTKTYQRKGERYTFENVQRFVRNSIRPDVLSERIEHALATGAWPGGRTGVSQLLDRTNYISTLSHLRRVTSPLSRDQPHFEARDLHGTHWGRICPTETPEGPNCGLVKNLALMSQITTGIPEKDVREYLMKLGVVSIEEKRPAPGLYRVYLNGVLIGTIEDGKSLVERIRDDRRSGKISDVINVALYEDEEVKEIYVNSDDGRVRRPLIIVENGKPRLTREHIEGIKNGQLTWSDLVKMGVIEYLDAEEEENAYVATWPWEVTEEHTHLELMPAAILGIPASIVPYPEHNAAPRNTYGAGMAKQSLGLGWANFRIRVDTRGHLMHYPQVPLVNSRIMKAVGFEERPAGQNFVVAVLSYGGYNMEDAIIMNKASIERGLARSTFFRTYEAEEKRYLGGQKDTFEVPDPTIQGYLGEKYYRHLDEDGLIFPESKVEGKDVLVGRTSPPRFLEEQSGLGGMALQGRRETSVTVRPSESGIVDKVIVTETGDGTKLVKVTVRDLRIPELGDKFASRHGQKGVIGLIVPQEDMPWTESGIVPDLIVNPHGIPSRMTVGQLIEAIGGKVASLTGRRVDGTAFIGEPEERLRKELEELGFKHSGREVMYDGITGRRLEADIFVGVIYYQRLHHMVADKMHARSRGPVQVLTKQPTEGRAREGGLRFGEMERDVLIGHGAAMLLIERLLEESDKTEVLVCENCGHLALEDKRRGRVYCPVCGEEERISKVEMSYAFKLLLDELKAMVIRPSLRLKDRV</sequence>
<dbReference type="InterPro" id="IPR037034">
    <property type="entry name" value="RNA_pol_Rpb2_2_sf"/>
</dbReference>
<dbReference type="GO" id="GO:0005737">
    <property type="term" value="C:cytoplasm"/>
    <property type="evidence" value="ECO:0007669"/>
    <property type="project" value="UniProtKB-SubCell"/>
</dbReference>
<evidence type="ECO:0000259" key="16">
    <source>
        <dbReference type="Pfam" id="PF00562"/>
    </source>
</evidence>
<evidence type="ECO:0000256" key="1">
    <source>
        <dbReference type="ARBA" id="ARBA00001947"/>
    </source>
</evidence>
<dbReference type="NCBIfam" id="NF007175">
    <property type="entry name" value="PRK09606.1"/>
    <property type="match status" value="1"/>
</dbReference>
<dbReference type="Gene3D" id="2.40.270.10">
    <property type="entry name" value="DNA-directed RNA polymerase, subunit 2, domain 6"/>
    <property type="match status" value="1"/>
</dbReference>
<accession>A0A097QU87</accession>
<keyword evidence="24" id="KW-1185">Reference proteome</keyword>
<dbReference type="Gene3D" id="3.90.1800.10">
    <property type="entry name" value="RNA polymerase alpha subunit dimerisation domain"/>
    <property type="match status" value="1"/>
</dbReference>
<dbReference type="NCBIfam" id="TIGR03670">
    <property type="entry name" value="rpoB_arch"/>
    <property type="match status" value="1"/>
</dbReference>
<dbReference type="OrthoDB" id="6009at2157"/>
<dbReference type="Pfam" id="PF04566">
    <property type="entry name" value="RNA_pol_Rpb2_4"/>
    <property type="match status" value="1"/>
</dbReference>
<dbReference type="Gene3D" id="3.90.1110.10">
    <property type="entry name" value="RNA polymerase Rpb2, domain 2"/>
    <property type="match status" value="1"/>
</dbReference>
<evidence type="ECO:0000256" key="14">
    <source>
        <dbReference type="RuleBase" id="RU000434"/>
    </source>
</evidence>
<keyword evidence="6 15" id="KW-0808">Transferase</keyword>
<evidence type="ECO:0000259" key="17">
    <source>
        <dbReference type="Pfam" id="PF04560"/>
    </source>
</evidence>
<dbReference type="AlphaFoldDB" id="A0A097QU87"/>
<evidence type="ECO:0000256" key="7">
    <source>
        <dbReference type="ARBA" id="ARBA00022695"/>
    </source>
</evidence>
<dbReference type="Pfam" id="PF04560">
    <property type="entry name" value="RNA_pol_Rpb2_7"/>
    <property type="match status" value="1"/>
</dbReference>
<evidence type="ECO:0000256" key="12">
    <source>
        <dbReference type="ARBA" id="ARBA00025838"/>
    </source>
</evidence>
<dbReference type="EC" id="2.7.7.6" evidence="15"/>
<dbReference type="HOGENOM" id="CLU_000524_5_1_2"/>
<evidence type="ECO:0000256" key="4">
    <source>
        <dbReference type="ARBA" id="ARBA00022478"/>
    </source>
</evidence>
<dbReference type="Pfam" id="PF00562">
    <property type="entry name" value="RNA_pol_Rpb2_6"/>
    <property type="match status" value="1"/>
</dbReference>
<dbReference type="InterPro" id="IPR007647">
    <property type="entry name" value="RNA_pol_Rpb2_5"/>
</dbReference>
<keyword evidence="11 15" id="KW-0804">Transcription</keyword>
<dbReference type="KEGG" id="teu:TEU_06565"/>
<dbReference type="InterPro" id="IPR037033">
    <property type="entry name" value="DNA-dir_RNAP_su2_hyb_sf"/>
</dbReference>
<dbReference type="PANTHER" id="PTHR20856">
    <property type="entry name" value="DNA-DIRECTED RNA POLYMERASE I SUBUNIT 2"/>
    <property type="match status" value="1"/>
</dbReference>
<evidence type="ECO:0000256" key="11">
    <source>
        <dbReference type="ARBA" id="ARBA00023163"/>
    </source>
</evidence>
<dbReference type="Proteomes" id="UP000029980">
    <property type="component" value="Chromosome"/>
</dbReference>
<dbReference type="GO" id="GO:0003899">
    <property type="term" value="F:DNA-directed RNA polymerase activity"/>
    <property type="evidence" value="ECO:0007669"/>
    <property type="project" value="UniProtKB-EC"/>
</dbReference>
<protein>
    <recommendedName>
        <fullName evidence="15">DNA-directed RNA polymerase subunit beta</fullName>
        <ecNumber evidence="15">2.7.7.6</ecNumber>
    </recommendedName>
</protein>
<dbReference type="STRING" id="1505907.TEU_06565"/>
<comment type="catalytic activity">
    <reaction evidence="13 15">
        <text>RNA(n) + a ribonucleoside 5'-triphosphate = RNA(n+1) + diphosphate</text>
        <dbReference type="Rhea" id="RHEA:21248"/>
        <dbReference type="Rhea" id="RHEA-COMP:14527"/>
        <dbReference type="Rhea" id="RHEA-COMP:17342"/>
        <dbReference type="ChEBI" id="CHEBI:33019"/>
        <dbReference type="ChEBI" id="CHEBI:61557"/>
        <dbReference type="ChEBI" id="CHEBI:140395"/>
        <dbReference type="EC" id="2.7.7.6"/>
    </reaction>
</comment>
<feature type="domain" description="RNA polymerase Rpb2" evidence="21">
    <location>
        <begin position="522"/>
        <end position="585"/>
    </location>
</feature>
<evidence type="ECO:0000256" key="2">
    <source>
        <dbReference type="ARBA" id="ARBA00004496"/>
    </source>
</evidence>
<reference evidence="23 24" key="1">
    <citation type="journal article" date="2015" name="Int. J. Syst. Evol. Microbiol.">
        <title>Thermococcus eurythermalis sp. nov., a conditional piezophilic hyperthermophilic archaeon with a wide temperature range isolated from an oil-immersed chimney in the Guaymas Basin.</title>
        <authorList>
            <person name="Zhao W."/>
            <person name="Zeng X."/>
            <person name="Xiao X."/>
        </authorList>
    </citation>
    <scope>NUCLEOTIDE SEQUENCE [LARGE SCALE GENOMIC DNA]</scope>
    <source>
        <strain evidence="23 24">A501</strain>
    </source>
</reference>
<dbReference type="Pfam" id="PF04565">
    <property type="entry name" value="RNA_pol_Rpb2_3"/>
    <property type="match status" value="1"/>
</dbReference>
<dbReference type="GO" id="GO:0003677">
    <property type="term" value="F:DNA binding"/>
    <property type="evidence" value="ECO:0007669"/>
    <property type="project" value="UniProtKB-KW"/>
</dbReference>
<evidence type="ECO:0000313" key="23">
    <source>
        <dbReference type="EMBL" id="AIU70014.1"/>
    </source>
</evidence>
<evidence type="ECO:0000259" key="22">
    <source>
        <dbReference type="Pfam" id="PF04567"/>
    </source>
</evidence>
<dbReference type="InterPro" id="IPR014724">
    <property type="entry name" value="RNA_pol_RPB2_OB-fold"/>
</dbReference>
<dbReference type="Pfam" id="PF04561">
    <property type="entry name" value="RNA_pol_Rpb2_2"/>
    <property type="match status" value="1"/>
</dbReference>
<dbReference type="GO" id="GO:0008270">
    <property type="term" value="F:zinc ion binding"/>
    <property type="evidence" value="ECO:0007669"/>
    <property type="project" value="InterPro"/>
</dbReference>
<dbReference type="InterPro" id="IPR007646">
    <property type="entry name" value="RNA_pol_Rpb2_4"/>
</dbReference>
<evidence type="ECO:0000256" key="8">
    <source>
        <dbReference type="ARBA" id="ARBA00022723"/>
    </source>
</evidence>
<dbReference type="Gene3D" id="3.90.1100.10">
    <property type="match status" value="1"/>
</dbReference>
<comment type="subunit">
    <text evidence="12">Part of the RNA polymerase complex.</text>
</comment>
<dbReference type="EMBL" id="CP008887">
    <property type="protein sequence ID" value="AIU70014.1"/>
    <property type="molecule type" value="Genomic_DNA"/>
</dbReference>
<feature type="domain" description="RNA polymerase Rpb2" evidence="20">
    <location>
        <begin position="425"/>
        <end position="489"/>
    </location>
</feature>
<evidence type="ECO:0000256" key="3">
    <source>
        <dbReference type="ARBA" id="ARBA00006835"/>
    </source>
</evidence>
<dbReference type="InterPro" id="IPR007121">
    <property type="entry name" value="RNA_pol_bsu_CS"/>
</dbReference>
<dbReference type="GeneID" id="25153097"/>
<gene>
    <name evidence="23" type="ORF">TEU_06565</name>
</gene>
<dbReference type="InterPro" id="IPR007644">
    <property type="entry name" value="RNA_pol_bsu_protrusion"/>
</dbReference>
<dbReference type="InterPro" id="IPR019969">
    <property type="entry name" value="RNAP_Rpo2"/>
</dbReference>
<dbReference type="GO" id="GO:0006351">
    <property type="term" value="P:DNA-templated transcription"/>
    <property type="evidence" value="ECO:0007669"/>
    <property type="project" value="InterPro"/>
</dbReference>
<dbReference type="Gene3D" id="2.40.50.150">
    <property type="match status" value="1"/>
</dbReference>
<evidence type="ECO:0000256" key="9">
    <source>
        <dbReference type="ARBA" id="ARBA00022833"/>
    </source>
</evidence>
<evidence type="ECO:0000256" key="13">
    <source>
        <dbReference type="ARBA" id="ARBA00048552"/>
    </source>
</evidence>